<feature type="domain" description="Peptidase S8/S53" evidence="16">
    <location>
        <begin position="85"/>
        <end position="385"/>
    </location>
</feature>
<evidence type="ECO:0000256" key="3">
    <source>
        <dbReference type="ARBA" id="ARBA00022475"/>
    </source>
</evidence>
<dbReference type="InterPro" id="IPR023834">
    <property type="entry name" value="T7SS_pept_S8A_mycosin"/>
</dbReference>
<keyword evidence="9 14" id="KW-1133">Transmembrane helix</keyword>
<dbReference type="PANTHER" id="PTHR42884">
    <property type="entry name" value="PROPROTEIN CONVERTASE SUBTILISIN/KEXIN-RELATED"/>
    <property type="match status" value="1"/>
</dbReference>
<evidence type="ECO:0000256" key="9">
    <source>
        <dbReference type="ARBA" id="ARBA00022989"/>
    </source>
</evidence>
<evidence type="ECO:0000256" key="13">
    <source>
        <dbReference type="SAM" id="MobiDB-lite"/>
    </source>
</evidence>
<evidence type="ECO:0000256" key="15">
    <source>
        <dbReference type="SAM" id="SignalP"/>
    </source>
</evidence>
<gene>
    <name evidence="17" type="primary">mycP</name>
    <name evidence="17" type="ORF">OCS65_10675</name>
</gene>
<comment type="subcellular location">
    <subcellularLocation>
        <location evidence="1">Cell membrane</location>
        <topology evidence="1">Single-pass membrane protein</topology>
    </subcellularLocation>
</comment>
<evidence type="ECO:0000256" key="2">
    <source>
        <dbReference type="ARBA" id="ARBA00011073"/>
    </source>
</evidence>
<evidence type="ECO:0000256" key="5">
    <source>
        <dbReference type="ARBA" id="ARBA00022692"/>
    </source>
</evidence>
<evidence type="ECO:0000256" key="7">
    <source>
        <dbReference type="ARBA" id="ARBA00022801"/>
    </source>
</evidence>
<feature type="signal peptide" evidence="15">
    <location>
        <begin position="1"/>
        <end position="26"/>
    </location>
</feature>
<dbReference type="InterPro" id="IPR023828">
    <property type="entry name" value="Peptidase_S8_Ser-AS"/>
</dbReference>
<dbReference type="PRINTS" id="PR00723">
    <property type="entry name" value="SUBTILISIN"/>
</dbReference>
<evidence type="ECO:0000256" key="10">
    <source>
        <dbReference type="ARBA" id="ARBA00023136"/>
    </source>
</evidence>
<dbReference type="PROSITE" id="PS51892">
    <property type="entry name" value="SUBTILASE"/>
    <property type="match status" value="1"/>
</dbReference>
<dbReference type="GO" id="GO:0004252">
    <property type="term" value="F:serine-type endopeptidase activity"/>
    <property type="evidence" value="ECO:0007669"/>
    <property type="project" value="UniProtKB-UniRule"/>
</dbReference>
<keyword evidence="10 14" id="KW-0472">Membrane</keyword>
<dbReference type="InterPro" id="IPR023827">
    <property type="entry name" value="Peptidase_S8_Asp-AS"/>
</dbReference>
<proteinExistence type="inferred from homology"/>
<comment type="similarity">
    <text evidence="2 11 12">Belongs to the peptidase S8 family.</text>
</comment>
<evidence type="ECO:0000256" key="12">
    <source>
        <dbReference type="RuleBase" id="RU003355"/>
    </source>
</evidence>
<feature type="compositionally biased region" description="Basic and acidic residues" evidence="13">
    <location>
        <begin position="165"/>
        <end position="175"/>
    </location>
</feature>
<dbReference type="SUPFAM" id="SSF52743">
    <property type="entry name" value="Subtilisin-like"/>
    <property type="match status" value="1"/>
</dbReference>
<keyword evidence="4 11" id="KW-0645">Protease</keyword>
<dbReference type="GO" id="GO:0005886">
    <property type="term" value="C:plasma membrane"/>
    <property type="evidence" value="ECO:0007669"/>
    <property type="project" value="UniProtKB-SubCell"/>
</dbReference>
<feature type="active site" description="Charge relay system" evidence="11">
    <location>
        <position position="94"/>
    </location>
</feature>
<name>A0AA46PYI9_9NOCA</name>
<sequence length="462" mass="46850">MARGARLVVVALVLTASSFGTAPSAAAEPPPVDAGRLPPPGEPGPVDDTGQRSPCTTVDVAGDSASIPEPQRVLNFPAVWPLSRGAGQLVAVIDTGVGRNARLPGLVPGGDYVSSGDGTQDCDAHGTLVAGLVAAQPVPGSGFAGGAPDARILTVRQSSRHFSARRSDPADHDARTSPGYGNVRTMAMAVRRAADLGATVINISEVACAPAAEGIDDPELGAAVRYATEVKDAVVVAAAGNVEDRCQGSNPQGLDPLRPGDDPWRAVTTVASPAWYDDYVLTVGSVEPDGSPSSYSLPGPWVDVAAPGSGVVSLHPTADGLVDAYRGAEGPVPVSGTSFAAPLVAATVALVRARFPHLDARTVAMRIEATAHAPAEGWNPRVGHGVIDPVAAVTAPPRERRPQAPASVAVAAPIPRTPPDHRPRDVAVVVAAVVLAVLGVAASATAPLRRRRQRPAPTGAGS</sequence>
<dbReference type="AlphaFoldDB" id="A0AA46PYI9"/>
<feature type="active site" description="Charge relay system" evidence="11">
    <location>
        <position position="125"/>
    </location>
</feature>
<dbReference type="NCBIfam" id="TIGR03921">
    <property type="entry name" value="T7SS_mycosin"/>
    <property type="match status" value="1"/>
</dbReference>
<feature type="region of interest" description="Disordered" evidence="13">
    <location>
        <begin position="159"/>
        <end position="179"/>
    </location>
</feature>
<reference evidence="17" key="1">
    <citation type="submission" date="2022-09" db="EMBL/GenBank/DDBJ databases">
        <title>The genome sequence of Rhodococcus aetherivorans N1.</title>
        <authorList>
            <person name="Jiang W."/>
        </authorList>
    </citation>
    <scope>NUCLEOTIDE SEQUENCE</scope>
    <source>
        <strain evidence="17">N1</strain>
    </source>
</reference>
<dbReference type="PROSITE" id="PS00136">
    <property type="entry name" value="SUBTILASE_ASP"/>
    <property type="match status" value="1"/>
</dbReference>
<evidence type="ECO:0000256" key="6">
    <source>
        <dbReference type="ARBA" id="ARBA00022729"/>
    </source>
</evidence>
<feature type="transmembrane region" description="Helical" evidence="14">
    <location>
        <begin position="426"/>
        <end position="446"/>
    </location>
</feature>
<dbReference type="KEGG" id="rav:AAT18_18055"/>
<feature type="compositionally biased region" description="Pro residues" evidence="13">
    <location>
        <begin position="28"/>
        <end position="43"/>
    </location>
</feature>
<dbReference type="PANTHER" id="PTHR42884:SF14">
    <property type="entry name" value="NEUROENDOCRINE CONVERTASE 1"/>
    <property type="match status" value="1"/>
</dbReference>
<evidence type="ECO:0000256" key="1">
    <source>
        <dbReference type="ARBA" id="ARBA00004162"/>
    </source>
</evidence>
<evidence type="ECO:0000256" key="8">
    <source>
        <dbReference type="ARBA" id="ARBA00022825"/>
    </source>
</evidence>
<dbReference type="Gene3D" id="3.40.50.200">
    <property type="entry name" value="Peptidase S8/S53 domain"/>
    <property type="match status" value="1"/>
</dbReference>
<evidence type="ECO:0000313" key="17">
    <source>
        <dbReference type="EMBL" id="UYF96176.1"/>
    </source>
</evidence>
<keyword evidence="7 11" id="KW-0378">Hydrolase</keyword>
<feature type="chain" id="PRO_5041241217" evidence="15">
    <location>
        <begin position="27"/>
        <end position="462"/>
    </location>
</feature>
<dbReference type="Pfam" id="PF00082">
    <property type="entry name" value="Peptidase_S8"/>
    <property type="match status" value="1"/>
</dbReference>
<evidence type="ECO:0000313" key="18">
    <source>
        <dbReference type="Proteomes" id="UP001163947"/>
    </source>
</evidence>
<keyword evidence="5 14" id="KW-0812">Transmembrane</keyword>
<protein>
    <submittedName>
        <fullName evidence="17">Type VII secretion-associated serine protease mycosin</fullName>
    </submittedName>
</protein>
<dbReference type="InterPro" id="IPR022398">
    <property type="entry name" value="Peptidase_S8_His-AS"/>
</dbReference>
<dbReference type="Proteomes" id="UP001163947">
    <property type="component" value="Chromosome"/>
</dbReference>
<dbReference type="InterPro" id="IPR000209">
    <property type="entry name" value="Peptidase_S8/S53_dom"/>
</dbReference>
<dbReference type="EMBL" id="CP106982">
    <property type="protein sequence ID" value="UYF96176.1"/>
    <property type="molecule type" value="Genomic_DNA"/>
</dbReference>
<evidence type="ECO:0000256" key="11">
    <source>
        <dbReference type="PROSITE-ProRule" id="PRU01240"/>
    </source>
</evidence>
<evidence type="ECO:0000259" key="16">
    <source>
        <dbReference type="Pfam" id="PF00082"/>
    </source>
</evidence>
<dbReference type="InterPro" id="IPR036852">
    <property type="entry name" value="Peptidase_S8/S53_dom_sf"/>
</dbReference>
<dbReference type="PROSITE" id="PS00138">
    <property type="entry name" value="SUBTILASE_SER"/>
    <property type="match status" value="1"/>
</dbReference>
<feature type="active site" description="Charge relay system" evidence="11">
    <location>
        <position position="338"/>
    </location>
</feature>
<keyword evidence="6 15" id="KW-0732">Signal</keyword>
<dbReference type="RefSeq" id="WP_050035524.1">
    <property type="nucleotide sequence ID" value="NZ_CP011341.1"/>
</dbReference>
<evidence type="ECO:0000256" key="14">
    <source>
        <dbReference type="SAM" id="Phobius"/>
    </source>
</evidence>
<dbReference type="GO" id="GO:0016485">
    <property type="term" value="P:protein processing"/>
    <property type="evidence" value="ECO:0007669"/>
    <property type="project" value="TreeGrafter"/>
</dbReference>
<dbReference type="PROSITE" id="PS00137">
    <property type="entry name" value="SUBTILASE_HIS"/>
    <property type="match status" value="1"/>
</dbReference>
<keyword evidence="3" id="KW-1003">Cell membrane</keyword>
<organism evidence="17 18">
    <name type="scientific">Rhodococcus aetherivorans</name>
    <dbReference type="NCBI Taxonomy" id="191292"/>
    <lineage>
        <taxon>Bacteria</taxon>
        <taxon>Bacillati</taxon>
        <taxon>Actinomycetota</taxon>
        <taxon>Actinomycetes</taxon>
        <taxon>Mycobacteriales</taxon>
        <taxon>Nocardiaceae</taxon>
        <taxon>Rhodococcus</taxon>
    </lineage>
</organism>
<feature type="region of interest" description="Disordered" evidence="13">
    <location>
        <begin position="21"/>
        <end position="66"/>
    </location>
</feature>
<keyword evidence="8 11" id="KW-0720">Serine protease</keyword>
<dbReference type="InterPro" id="IPR015500">
    <property type="entry name" value="Peptidase_S8_subtilisin-rel"/>
</dbReference>
<evidence type="ECO:0000256" key="4">
    <source>
        <dbReference type="ARBA" id="ARBA00022670"/>
    </source>
</evidence>
<dbReference type="GeneID" id="83620886"/>
<accession>A0AA46PYI9</accession>